<organism evidence="2">
    <name type="scientific">Lygus hesperus</name>
    <name type="common">Western plant bug</name>
    <dbReference type="NCBI Taxonomy" id="30085"/>
    <lineage>
        <taxon>Eukaryota</taxon>
        <taxon>Metazoa</taxon>
        <taxon>Ecdysozoa</taxon>
        <taxon>Arthropoda</taxon>
        <taxon>Hexapoda</taxon>
        <taxon>Insecta</taxon>
        <taxon>Pterygota</taxon>
        <taxon>Neoptera</taxon>
        <taxon>Paraneoptera</taxon>
        <taxon>Hemiptera</taxon>
        <taxon>Heteroptera</taxon>
        <taxon>Panheteroptera</taxon>
        <taxon>Cimicomorpha</taxon>
        <taxon>Miridae</taxon>
        <taxon>Mirini</taxon>
        <taxon>Lygus</taxon>
    </lineage>
</organism>
<proteinExistence type="predicted"/>
<protein>
    <submittedName>
        <fullName evidence="2">Uncharacterized protein</fullName>
    </submittedName>
</protein>
<accession>A0A0A9X3Y9</accession>
<evidence type="ECO:0000256" key="1">
    <source>
        <dbReference type="SAM" id="MobiDB-lite"/>
    </source>
</evidence>
<sequence>GTSISNVDALSRIELHNQECKTDSSESDAENQETESSKDDEIKVKELPVNHAKNQIIIKLGEQPINEYHVEIETVHNNRNRITVIFQKNDLETQIVKFIKEYLKPSKSYGVYFESD</sequence>
<name>A0A0A9X3Y9_LYGHE</name>
<reference evidence="2" key="2">
    <citation type="submission" date="2014-07" db="EMBL/GenBank/DDBJ databases">
        <authorList>
            <person name="Hull J."/>
        </authorList>
    </citation>
    <scope>NUCLEOTIDE SEQUENCE</scope>
</reference>
<reference evidence="2" key="1">
    <citation type="journal article" date="2014" name="PLoS ONE">
        <title>Transcriptome-Based Identification of ABC Transporters in the Western Tarnished Plant Bug Lygus hesperus.</title>
        <authorList>
            <person name="Hull J.J."/>
            <person name="Chaney K."/>
            <person name="Geib S.M."/>
            <person name="Fabrick J.A."/>
            <person name="Brent C.S."/>
            <person name="Walsh D."/>
            <person name="Lavine L.C."/>
        </authorList>
    </citation>
    <scope>NUCLEOTIDE SEQUENCE</scope>
</reference>
<feature type="region of interest" description="Disordered" evidence="1">
    <location>
        <begin position="16"/>
        <end position="42"/>
    </location>
</feature>
<feature type="non-terminal residue" evidence="2">
    <location>
        <position position="116"/>
    </location>
</feature>
<gene>
    <name evidence="2" type="ORF">CM83_9251</name>
</gene>
<evidence type="ECO:0000313" key="2">
    <source>
        <dbReference type="EMBL" id="JAG11820.1"/>
    </source>
</evidence>
<dbReference type="EMBL" id="GBHO01031784">
    <property type="protein sequence ID" value="JAG11820.1"/>
    <property type="molecule type" value="Transcribed_RNA"/>
</dbReference>
<feature type="non-terminal residue" evidence="2">
    <location>
        <position position="1"/>
    </location>
</feature>
<dbReference type="AlphaFoldDB" id="A0A0A9X3Y9"/>